<comment type="caution">
    <text evidence="7">The sequence shown here is derived from an EMBL/GenBank/DDBJ whole genome shotgun (WGS) entry which is preliminary data.</text>
</comment>
<dbReference type="Pfam" id="PF13442">
    <property type="entry name" value="Cytochrome_CBB3"/>
    <property type="match status" value="1"/>
</dbReference>
<dbReference type="PROSITE" id="PS51007">
    <property type="entry name" value="CYTC"/>
    <property type="match status" value="1"/>
</dbReference>
<dbReference type="Proteomes" id="UP000244090">
    <property type="component" value="Unassembled WGS sequence"/>
</dbReference>
<keyword evidence="1 4" id="KW-0349">Heme</keyword>
<dbReference type="SUPFAM" id="SSF46626">
    <property type="entry name" value="Cytochrome c"/>
    <property type="match status" value="1"/>
</dbReference>
<accession>A0A2T6BVM8</accession>
<evidence type="ECO:0000256" key="1">
    <source>
        <dbReference type="ARBA" id="ARBA00022617"/>
    </source>
</evidence>
<feature type="transmembrane region" description="Helical" evidence="5">
    <location>
        <begin position="128"/>
        <end position="145"/>
    </location>
</feature>
<name>A0A2T6BVM8_9FLAO</name>
<sequence>MKNTIPSWVRVLVVFFLIMIGIELFIESGDRPAFIENPMIMLFLLLVLLFLIAIEGIVAAVENVLFNSLDEKGKERYLENKAKKPKFTKLKKIYHKLVDSKPVEEEGEIILDHNYDGIKELDNNLPPWWLYGFYATIIFGVIYMLKYHVFDGDGQLVELEQQYAEAQVKIDRYNALNKDKEVIDFDAIELLTDASDISAGKQIFVKNCVSCHRIDGGGGIGANLTDEYWILGGGIKNVFKTISQGGRPGKGMESWTRKGLKASQIQQVASYVLTFQGTTPGPNAKPAEGEIWVVPEDHVKGEKLIDTIKVIDTIQLEKEEIK</sequence>
<dbReference type="PANTHER" id="PTHR33751:SF1">
    <property type="entry name" value="CBB3-TYPE CYTOCHROME C OXIDASE SUBUNIT FIXP"/>
    <property type="match status" value="1"/>
</dbReference>
<dbReference type="OrthoDB" id="9811281at2"/>
<evidence type="ECO:0000256" key="5">
    <source>
        <dbReference type="SAM" id="Phobius"/>
    </source>
</evidence>
<keyword evidence="5" id="KW-0812">Transmembrane</keyword>
<evidence type="ECO:0000256" key="3">
    <source>
        <dbReference type="ARBA" id="ARBA00023004"/>
    </source>
</evidence>
<keyword evidence="5" id="KW-0472">Membrane</keyword>
<dbReference type="InterPro" id="IPR032858">
    <property type="entry name" value="CcoP_N"/>
</dbReference>
<dbReference type="Gene3D" id="1.10.760.10">
    <property type="entry name" value="Cytochrome c-like domain"/>
    <property type="match status" value="1"/>
</dbReference>
<keyword evidence="3 4" id="KW-0408">Iron</keyword>
<gene>
    <name evidence="7" type="ORF">C8N46_107125</name>
</gene>
<dbReference type="PANTHER" id="PTHR33751">
    <property type="entry name" value="CBB3-TYPE CYTOCHROME C OXIDASE SUBUNIT FIXP"/>
    <property type="match status" value="1"/>
</dbReference>
<keyword evidence="2 4" id="KW-0479">Metal-binding</keyword>
<proteinExistence type="predicted"/>
<dbReference type="GO" id="GO:0046872">
    <property type="term" value="F:metal ion binding"/>
    <property type="evidence" value="ECO:0007669"/>
    <property type="project" value="UniProtKB-KW"/>
</dbReference>
<dbReference type="Gene3D" id="6.10.280.130">
    <property type="match status" value="1"/>
</dbReference>
<feature type="transmembrane region" description="Helical" evidence="5">
    <location>
        <begin position="6"/>
        <end position="26"/>
    </location>
</feature>
<organism evidence="7 8">
    <name type="scientific">Kordia periserrulae</name>
    <dbReference type="NCBI Taxonomy" id="701523"/>
    <lineage>
        <taxon>Bacteria</taxon>
        <taxon>Pseudomonadati</taxon>
        <taxon>Bacteroidota</taxon>
        <taxon>Flavobacteriia</taxon>
        <taxon>Flavobacteriales</taxon>
        <taxon>Flavobacteriaceae</taxon>
        <taxon>Kordia</taxon>
    </lineage>
</organism>
<dbReference type="RefSeq" id="WP_108115731.1">
    <property type="nucleotide sequence ID" value="NZ_QBKT01000007.1"/>
</dbReference>
<dbReference type="InterPro" id="IPR036909">
    <property type="entry name" value="Cyt_c-like_dom_sf"/>
</dbReference>
<dbReference type="InterPro" id="IPR009056">
    <property type="entry name" value="Cyt_c-like_dom"/>
</dbReference>
<dbReference type="InterPro" id="IPR038414">
    <property type="entry name" value="CcoP_N_sf"/>
</dbReference>
<feature type="domain" description="Cytochrome c" evidence="6">
    <location>
        <begin position="195"/>
        <end position="276"/>
    </location>
</feature>
<evidence type="ECO:0000256" key="4">
    <source>
        <dbReference type="PROSITE-ProRule" id="PRU00433"/>
    </source>
</evidence>
<keyword evidence="5" id="KW-1133">Transmembrane helix</keyword>
<dbReference type="InterPro" id="IPR050597">
    <property type="entry name" value="Cytochrome_c_Oxidase_Subunit"/>
</dbReference>
<evidence type="ECO:0000259" key="6">
    <source>
        <dbReference type="PROSITE" id="PS51007"/>
    </source>
</evidence>
<dbReference type="AlphaFoldDB" id="A0A2T6BVM8"/>
<dbReference type="EMBL" id="QBKT01000007">
    <property type="protein sequence ID" value="PTX60119.1"/>
    <property type="molecule type" value="Genomic_DNA"/>
</dbReference>
<protein>
    <submittedName>
        <fullName evidence="7">Cytochrome c oxidase cbb3-type subunit 3</fullName>
    </submittedName>
</protein>
<keyword evidence="8" id="KW-1185">Reference proteome</keyword>
<evidence type="ECO:0000256" key="2">
    <source>
        <dbReference type="ARBA" id="ARBA00022723"/>
    </source>
</evidence>
<evidence type="ECO:0000313" key="8">
    <source>
        <dbReference type="Proteomes" id="UP000244090"/>
    </source>
</evidence>
<dbReference type="Pfam" id="PF14715">
    <property type="entry name" value="FixP_N"/>
    <property type="match status" value="1"/>
</dbReference>
<dbReference type="GO" id="GO:0020037">
    <property type="term" value="F:heme binding"/>
    <property type="evidence" value="ECO:0007669"/>
    <property type="project" value="InterPro"/>
</dbReference>
<reference evidence="7 8" key="1">
    <citation type="submission" date="2018-04" db="EMBL/GenBank/DDBJ databases">
        <title>Genomic Encyclopedia of Archaeal and Bacterial Type Strains, Phase II (KMG-II): from individual species to whole genera.</title>
        <authorList>
            <person name="Goeker M."/>
        </authorList>
    </citation>
    <scope>NUCLEOTIDE SEQUENCE [LARGE SCALE GENOMIC DNA]</scope>
    <source>
        <strain evidence="7 8">DSM 25731</strain>
    </source>
</reference>
<dbReference type="GO" id="GO:0009055">
    <property type="term" value="F:electron transfer activity"/>
    <property type="evidence" value="ECO:0007669"/>
    <property type="project" value="InterPro"/>
</dbReference>
<evidence type="ECO:0000313" key="7">
    <source>
        <dbReference type="EMBL" id="PTX60119.1"/>
    </source>
</evidence>
<feature type="transmembrane region" description="Helical" evidence="5">
    <location>
        <begin position="38"/>
        <end position="61"/>
    </location>
</feature>